<keyword evidence="1" id="KW-0862">Zinc</keyword>
<sequence length="242" mass="25989">MQSSICLEDVDEGGPASTERDGQPPANEPPPVSGPTLACGHRFHASCLARLAGANGTTPTRRGALTTCPNCRTVSRVAVTPVAALGVGDRVDALWGQRWYPGVVDAVADGGRAYEIVFDDGDEGEVPAAHVRAEQLTVDIDAPWTRAGAEGREALEARLPPAPKEKVIKWKLSGCTVAVTPVMVPEASRVPPKKPRFVQRCVEGARSKANGKWSSQHFPGREFDDLDAYRAAKKQRVAQKYR</sequence>
<proteinExistence type="predicted"/>
<dbReference type="PROSITE" id="PS50089">
    <property type="entry name" value="ZF_RING_2"/>
    <property type="match status" value="1"/>
</dbReference>
<protein>
    <recommendedName>
        <fullName evidence="3">RING-type domain-containing protein</fullName>
    </recommendedName>
</protein>
<evidence type="ECO:0000313" key="4">
    <source>
        <dbReference type="EMBL" id="CAH0378769.1"/>
    </source>
</evidence>
<dbReference type="OrthoDB" id="8062037at2759"/>
<dbReference type="Pfam" id="PF18115">
    <property type="entry name" value="Tudor_3"/>
    <property type="match status" value="1"/>
</dbReference>
<feature type="domain" description="RING-type" evidence="3">
    <location>
        <begin position="5"/>
        <end position="72"/>
    </location>
</feature>
<dbReference type="Proteomes" id="UP000789595">
    <property type="component" value="Unassembled WGS sequence"/>
</dbReference>
<organism evidence="4 5">
    <name type="scientific">Pelagomonas calceolata</name>
    <dbReference type="NCBI Taxonomy" id="35677"/>
    <lineage>
        <taxon>Eukaryota</taxon>
        <taxon>Sar</taxon>
        <taxon>Stramenopiles</taxon>
        <taxon>Ochrophyta</taxon>
        <taxon>Pelagophyceae</taxon>
        <taxon>Pelagomonadales</taxon>
        <taxon>Pelagomonadaceae</taxon>
        <taxon>Pelagomonas</taxon>
    </lineage>
</organism>
<dbReference type="Gene3D" id="3.30.40.10">
    <property type="entry name" value="Zinc/RING finger domain, C3HC4 (zinc finger)"/>
    <property type="match status" value="1"/>
</dbReference>
<dbReference type="InterPro" id="IPR013083">
    <property type="entry name" value="Znf_RING/FYVE/PHD"/>
</dbReference>
<evidence type="ECO:0000313" key="5">
    <source>
        <dbReference type="Proteomes" id="UP000789595"/>
    </source>
</evidence>
<dbReference type="InterPro" id="IPR041297">
    <property type="entry name" value="Crb2_Tudor"/>
</dbReference>
<name>A0A8J2SRQ1_9STRA</name>
<keyword evidence="1" id="KW-0863">Zinc-finger</keyword>
<gene>
    <name evidence="4" type="ORF">PECAL_6P03670</name>
</gene>
<dbReference type="GO" id="GO:0008270">
    <property type="term" value="F:zinc ion binding"/>
    <property type="evidence" value="ECO:0007669"/>
    <property type="project" value="UniProtKB-KW"/>
</dbReference>
<dbReference type="SMART" id="SM00184">
    <property type="entry name" value="RING"/>
    <property type="match status" value="1"/>
</dbReference>
<feature type="region of interest" description="Disordered" evidence="2">
    <location>
        <begin position="1"/>
        <end position="35"/>
    </location>
</feature>
<comment type="caution">
    <text evidence="4">The sequence shown here is derived from an EMBL/GenBank/DDBJ whole genome shotgun (WGS) entry which is preliminary data.</text>
</comment>
<dbReference type="AlphaFoldDB" id="A0A8J2SRQ1"/>
<accession>A0A8J2SRQ1</accession>
<dbReference type="CDD" id="cd04508">
    <property type="entry name" value="Tudor_SF"/>
    <property type="match status" value="1"/>
</dbReference>
<evidence type="ECO:0000259" key="3">
    <source>
        <dbReference type="PROSITE" id="PS50089"/>
    </source>
</evidence>
<dbReference type="EMBL" id="CAKKNE010000006">
    <property type="protein sequence ID" value="CAH0378769.1"/>
    <property type="molecule type" value="Genomic_DNA"/>
</dbReference>
<evidence type="ECO:0000256" key="1">
    <source>
        <dbReference type="PROSITE-ProRule" id="PRU00175"/>
    </source>
</evidence>
<keyword evidence="5" id="KW-1185">Reference proteome</keyword>
<evidence type="ECO:0000256" key="2">
    <source>
        <dbReference type="SAM" id="MobiDB-lite"/>
    </source>
</evidence>
<dbReference type="InterPro" id="IPR001841">
    <property type="entry name" value="Znf_RING"/>
</dbReference>
<dbReference type="Gene3D" id="2.30.30.140">
    <property type="match status" value="1"/>
</dbReference>
<reference evidence="4" key="1">
    <citation type="submission" date="2021-11" db="EMBL/GenBank/DDBJ databases">
        <authorList>
            <consortium name="Genoscope - CEA"/>
            <person name="William W."/>
        </authorList>
    </citation>
    <scope>NUCLEOTIDE SEQUENCE</scope>
</reference>
<dbReference type="SUPFAM" id="SSF57850">
    <property type="entry name" value="RING/U-box"/>
    <property type="match status" value="1"/>
</dbReference>
<keyword evidence="1" id="KW-0479">Metal-binding</keyword>